<dbReference type="GO" id="GO:0032259">
    <property type="term" value="P:methylation"/>
    <property type="evidence" value="ECO:0007669"/>
    <property type="project" value="UniProtKB-KW"/>
</dbReference>
<keyword evidence="3" id="KW-1185">Reference proteome</keyword>
<evidence type="ECO:0000313" key="2">
    <source>
        <dbReference type="EMBL" id="TNJ64127.1"/>
    </source>
</evidence>
<gene>
    <name evidence="2" type="ORF">FE784_21920</name>
</gene>
<sequence length="257" mass="29094">MPIDFHSEQNRNSYTSRNVHDSWTNRVNRFTTVRGSRVADIGCGGGIYTKKLAEMDAAEVVGVDSSAKMLEAAQESCSGYRNVRFETGDANGTSLASGYYDLVIERALIHHLTDLRSCFDEAYRVIREGGKLLIQDRTPEDCLLPGGAGHIRGTFFEMYPHLAAIETARRHAAEDVIRAVEEAGFAFSREDKLWEIRKTYETFDELAEELKRRRGRSILHELSDGEIDELIARLRTIVPEGPIVEKDRWTVWVAVKK</sequence>
<reference evidence="2 3" key="1">
    <citation type="submission" date="2019-05" db="EMBL/GenBank/DDBJ databases">
        <title>We sequenced the genome of Paenibacillus hemerocallicola KCTC 33185 for further insight into its adaptation and study the phylogeny of Paenibacillus.</title>
        <authorList>
            <person name="Narsing Rao M.P."/>
        </authorList>
    </citation>
    <scope>NUCLEOTIDE SEQUENCE [LARGE SCALE GENOMIC DNA]</scope>
    <source>
        <strain evidence="2 3">KCTC 33185</strain>
    </source>
</reference>
<comment type="caution">
    <text evidence="2">The sequence shown here is derived from an EMBL/GenBank/DDBJ whole genome shotgun (WGS) entry which is preliminary data.</text>
</comment>
<dbReference type="InterPro" id="IPR013216">
    <property type="entry name" value="Methyltransf_11"/>
</dbReference>
<keyword evidence="2" id="KW-0808">Transferase</keyword>
<dbReference type="CDD" id="cd02440">
    <property type="entry name" value="AdoMet_MTases"/>
    <property type="match status" value="1"/>
</dbReference>
<feature type="domain" description="Methyltransferase type 11" evidence="1">
    <location>
        <begin position="40"/>
        <end position="134"/>
    </location>
</feature>
<organism evidence="2 3">
    <name type="scientific">Paenibacillus hemerocallicola</name>
    <dbReference type="NCBI Taxonomy" id="1172614"/>
    <lineage>
        <taxon>Bacteria</taxon>
        <taxon>Bacillati</taxon>
        <taxon>Bacillota</taxon>
        <taxon>Bacilli</taxon>
        <taxon>Bacillales</taxon>
        <taxon>Paenibacillaceae</taxon>
        <taxon>Paenibacillus</taxon>
    </lineage>
</organism>
<dbReference type="RefSeq" id="WP_139604377.1">
    <property type="nucleotide sequence ID" value="NZ_VDCQ01000033.1"/>
</dbReference>
<dbReference type="GO" id="GO:0008757">
    <property type="term" value="F:S-adenosylmethionine-dependent methyltransferase activity"/>
    <property type="evidence" value="ECO:0007669"/>
    <property type="project" value="InterPro"/>
</dbReference>
<dbReference type="Pfam" id="PF08241">
    <property type="entry name" value="Methyltransf_11"/>
    <property type="match status" value="1"/>
</dbReference>
<proteinExistence type="predicted"/>
<dbReference type="AlphaFoldDB" id="A0A5C4T6Z2"/>
<name>A0A5C4T6Z2_9BACL</name>
<dbReference type="Proteomes" id="UP000307943">
    <property type="component" value="Unassembled WGS sequence"/>
</dbReference>
<dbReference type="OrthoDB" id="9791837at2"/>
<evidence type="ECO:0000313" key="3">
    <source>
        <dbReference type="Proteomes" id="UP000307943"/>
    </source>
</evidence>
<dbReference type="InterPro" id="IPR029063">
    <property type="entry name" value="SAM-dependent_MTases_sf"/>
</dbReference>
<keyword evidence="2" id="KW-0489">Methyltransferase</keyword>
<protein>
    <submittedName>
        <fullName evidence="2">Class I SAM-dependent methyltransferase</fullName>
    </submittedName>
</protein>
<dbReference type="Gene3D" id="3.40.50.150">
    <property type="entry name" value="Vaccinia Virus protein VP39"/>
    <property type="match status" value="1"/>
</dbReference>
<dbReference type="SUPFAM" id="SSF53335">
    <property type="entry name" value="S-adenosyl-L-methionine-dependent methyltransferases"/>
    <property type="match status" value="1"/>
</dbReference>
<dbReference type="PANTHER" id="PTHR43591">
    <property type="entry name" value="METHYLTRANSFERASE"/>
    <property type="match status" value="1"/>
</dbReference>
<evidence type="ECO:0000259" key="1">
    <source>
        <dbReference type="Pfam" id="PF08241"/>
    </source>
</evidence>
<accession>A0A5C4T6Z2</accession>
<dbReference type="EMBL" id="VDCQ01000033">
    <property type="protein sequence ID" value="TNJ64127.1"/>
    <property type="molecule type" value="Genomic_DNA"/>
</dbReference>